<dbReference type="InterPro" id="IPR001375">
    <property type="entry name" value="Peptidase_S9_cat"/>
</dbReference>
<name>A0A2N8KUU6_9BURK</name>
<feature type="compositionally biased region" description="Basic and acidic residues" evidence="1">
    <location>
        <begin position="147"/>
        <end position="161"/>
    </location>
</feature>
<evidence type="ECO:0000256" key="1">
    <source>
        <dbReference type="SAM" id="MobiDB-lite"/>
    </source>
</evidence>
<dbReference type="Proteomes" id="UP000235916">
    <property type="component" value="Unassembled WGS sequence"/>
</dbReference>
<dbReference type="InterPro" id="IPR050278">
    <property type="entry name" value="Serine_Prot_S9B/DPPIV"/>
</dbReference>
<dbReference type="SUPFAM" id="SSF82171">
    <property type="entry name" value="DPP6 N-terminal domain-like"/>
    <property type="match status" value="1"/>
</dbReference>
<dbReference type="Pfam" id="PF00326">
    <property type="entry name" value="Peptidase_S9"/>
    <property type="match status" value="1"/>
</dbReference>
<feature type="region of interest" description="Disordered" evidence="1">
    <location>
        <begin position="147"/>
        <end position="172"/>
    </location>
</feature>
<dbReference type="PANTHER" id="PTHR11731">
    <property type="entry name" value="PROTEASE FAMILY S9B,C DIPEPTIDYL-PEPTIDASE IV-RELATED"/>
    <property type="match status" value="1"/>
</dbReference>
<dbReference type="GO" id="GO:0008239">
    <property type="term" value="F:dipeptidyl-peptidase activity"/>
    <property type="evidence" value="ECO:0007669"/>
    <property type="project" value="TreeGrafter"/>
</dbReference>
<protein>
    <recommendedName>
        <fullName evidence="2">Peptidase S9 prolyl oligopeptidase catalytic domain-containing protein</fullName>
    </recommendedName>
</protein>
<organism evidence="3 4">
    <name type="scientific">Kinneretia aquatilis</name>
    <dbReference type="NCBI Taxonomy" id="2070761"/>
    <lineage>
        <taxon>Bacteria</taxon>
        <taxon>Pseudomonadati</taxon>
        <taxon>Pseudomonadota</taxon>
        <taxon>Betaproteobacteria</taxon>
        <taxon>Burkholderiales</taxon>
        <taxon>Sphaerotilaceae</taxon>
        <taxon>Roseateles</taxon>
    </lineage>
</organism>
<dbReference type="GO" id="GO:0006508">
    <property type="term" value="P:proteolysis"/>
    <property type="evidence" value="ECO:0007669"/>
    <property type="project" value="InterPro"/>
</dbReference>
<dbReference type="Gene3D" id="3.40.50.1820">
    <property type="entry name" value="alpha/beta hydrolase"/>
    <property type="match status" value="1"/>
</dbReference>
<feature type="domain" description="Peptidase S9 prolyl oligopeptidase catalytic" evidence="2">
    <location>
        <begin position="829"/>
        <end position="1006"/>
    </location>
</feature>
<evidence type="ECO:0000313" key="4">
    <source>
        <dbReference type="Proteomes" id="UP000235916"/>
    </source>
</evidence>
<evidence type="ECO:0000313" key="3">
    <source>
        <dbReference type="EMBL" id="PND37239.1"/>
    </source>
</evidence>
<feature type="compositionally biased region" description="Low complexity" evidence="1">
    <location>
        <begin position="223"/>
        <end position="234"/>
    </location>
</feature>
<feature type="compositionally biased region" description="Low complexity" evidence="1">
    <location>
        <begin position="1038"/>
        <end position="1052"/>
    </location>
</feature>
<reference evidence="3 4" key="1">
    <citation type="submission" date="2018-01" db="EMBL/GenBank/DDBJ databases">
        <title>Draft genome sequence of Paucibacter aquatile CR182 isolated from freshwater of the Nakdong River.</title>
        <authorList>
            <person name="Choi A."/>
            <person name="Chung E.J."/>
        </authorList>
    </citation>
    <scope>NUCLEOTIDE SEQUENCE [LARGE SCALE GENOMIC DNA]</scope>
    <source>
        <strain evidence="3 4">CR182</strain>
    </source>
</reference>
<dbReference type="EMBL" id="POSP01000003">
    <property type="protein sequence ID" value="PND37239.1"/>
    <property type="molecule type" value="Genomic_DNA"/>
</dbReference>
<dbReference type="AlphaFoldDB" id="A0A2N8KUU6"/>
<dbReference type="PANTHER" id="PTHR11731:SF193">
    <property type="entry name" value="DIPEPTIDYL PEPTIDASE 9"/>
    <property type="match status" value="1"/>
</dbReference>
<keyword evidence="4" id="KW-1185">Reference proteome</keyword>
<evidence type="ECO:0000259" key="2">
    <source>
        <dbReference type="Pfam" id="PF00326"/>
    </source>
</evidence>
<dbReference type="InterPro" id="IPR029058">
    <property type="entry name" value="AB_hydrolase_fold"/>
</dbReference>
<proteinExistence type="predicted"/>
<comment type="caution">
    <text evidence="3">The sequence shown here is derived from an EMBL/GenBank/DDBJ whole genome shotgun (WGS) entry which is preliminary data.</text>
</comment>
<dbReference type="GO" id="GO:0008236">
    <property type="term" value="F:serine-type peptidase activity"/>
    <property type="evidence" value="ECO:0007669"/>
    <property type="project" value="InterPro"/>
</dbReference>
<sequence length="1052" mass="114957">MSGSHSGPSGSALLPHPRAATRPARFKQQLRAWPLAISLASAGLGLLSLPLHAAETAPVGASAPAASAKRAIDHAAYAGWRSIQGTALSRDGQWAAYALVGQESDGELVLRRLADGQEWRVPRGTAPVFSADGRFVAYALQPSRAELDKAKKDKKKGDDAPKPGAGWLDLSSGKPESLERVKRFAWAEDGGSHLALLLEPVKEAAKKDEAAKAKTDEGDEAGDQTAAAATNSAAGKKKDSGSELLLINAATGQRQSLDKEASDFVWARSGQRIAYAVSVKEPSGKADAAATAKARAREGVYLLELGAENATPQALLAGAGSYRQLAFDRSGQQLAWLSNRDHLAAQAAKTEDKSESKAEDKKDKAEEPTPFKLFFWRADQKTALAVVSAETAGLPAGWAPSEHGALSFSKDGQRLFLGTAPLPKAEPKDAPEPIKVDLWHWKDPELQSVQKVKADKERQRNYRAVLHLPATGSEAAPRLVQLARTELPTVVINDNAEMGLGLSELPYQIEASWQGQKQDAYAVNLQTGEAKLLARKLKFAPKLSPTGRYVLGYQVEDRGWWAWDTRSGQAQALTAKLSKRSGLRFDNEERDTPGPAEPYGSAGWTEGDASVVLYDRYDLWGVQLSDLSTRNLSQGWGRKNGLQLRQIVLDSEEPEHKPLPAAGLMLSATHLLKRDTGFYQLPLAGGQPQRLLHADKLLGTVIKAKQADTLLYTQQSFSEFPDLWASNTALAAPKKISQANPQQAGYLWGTQELMDYTSADGKKLQALLTKPETFDPAKKYPVMVYIYEKMTDKLHNHVAPAPGQNINPTRYASQGYLVLRPDVVFTVGHPGQSAMNTVLPAVRELLKKGYADPKRVGIQGHSWGAYQINYMLTRTNMFRAAEAGASMANMVSGYGGIRWGTGISRAVQYEQGQSRIGATPWDKPQLYLENSPIFQIHKVQTPYLTVHNDEDDAVPFYQAIEFFTALRRLGKEAYWFNYNGEKHGLRERDNIKHFSLHMAEFFDHYLLNAPRPAWMDQPVPWLERGKRDVSEAYKPKAAESVGKAGAAAATSP</sequence>
<feature type="region of interest" description="Disordered" evidence="1">
    <location>
        <begin position="1"/>
        <end position="20"/>
    </location>
</feature>
<feature type="region of interest" description="Disordered" evidence="1">
    <location>
        <begin position="208"/>
        <end position="236"/>
    </location>
</feature>
<dbReference type="RefSeq" id="WP_102767157.1">
    <property type="nucleotide sequence ID" value="NZ_POSP01000003.1"/>
</dbReference>
<dbReference type="OrthoDB" id="262125at2"/>
<feature type="region of interest" description="Disordered" evidence="1">
    <location>
        <begin position="346"/>
        <end position="365"/>
    </location>
</feature>
<accession>A0A2N8KUU6</accession>
<gene>
    <name evidence="3" type="ORF">C1O66_06640</name>
</gene>
<feature type="region of interest" description="Disordered" evidence="1">
    <location>
        <begin position="1033"/>
        <end position="1052"/>
    </location>
</feature>
<dbReference type="SUPFAM" id="SSF53474">
    <property type="entry name" value="alpha/beta-Hydrolases"/>
    <property type="match status" value="1"/>
</dbReference>